<evidence type="ECO:0000313" key="2">
    <source>
        <dbReference type="EMBL" id="MBC5683427.1"/>
    </source>
</evidence>
<dbReference type="Pfam" id="PF01966">
    <property type="entry name" value="HD"/>
    <property type="match status" value="1"/>
</dbReference>
<dbReference type="RefSeq" id="WP_118723583.1">
    <property type="nucleotide sequence ID" value="NZ_JACOPE010000001.1"/>
</dbReference>
<comment type="caution">
    <text evidence="2">The sequence shown here is derived from an EMBL/GenBank/DDBJ whole genome shotgun (WGS) entry which is preliminary data.</text>
</comment>
<evidence type="ECO:0000259" key="1">
    <source>
        <dbReference type="SMART" id="SM00471"/>
    </source>
</evidence>
<organism evidence="2 3">
    <name type="scientific">Ruminococcus hominis</name>
    <dbReference type="NCBI Taxonomy" id="2763065"/>
    <lineage>
        <taxon>Bacteria</taxon>
        <taxon>Bacillati</taxon>
        <taxon>Bacillota</taxon>
        <taxon>Clostridia</taxon>
        <taxon>Eubacteriales</taxon>
        <taxon>Oscillospiraceae</taxon>
        <taxon>Ruminococcus</taxon>
    </lineage>
</organism>
<dbReference type="SMART" id="SM00471">
    <property type="entry name" value="HDc"/>
    <property type="match status" value="1"/>
</dbReference>
<keyword evidence="3" id="KW-1185">Reference proteome</keyword>
<dbReference type="InterPro" id="IPR006674">
    <property type="entry name" value="HD_domain"/>
</dbReference>
<dbReference type="Gene3D" id="1.10.3210.10">
    <property type="entry name" value="Hypothetical protein af1432"/>
    <property type="match status" value="1"/>
</dbReference>
<feature type="domain" description="HD/PDEase" evidence="1">
    <location>
        <begin position="32"/>
        <end position="161"/>
    </location>
</feature>
<name>A0ABR7G7L2_9FIRM</name>
<dbReference type="SUPFAM" id="SSF109604">
    <property type="entry name" value="HD-domain/PDEase-like"/>
    <property type="match status" value="1"/>
</dbReference>
<dbReference type="EMBL" id="JACOPE010000001">
    <property type="protein sequence ID" value="MBC5683427.1"/>
    <property type="molecule type" value="Genomic_DNA"/>
</dbReference>
<dbReference type="CDD" id="cd00077">
    <property type="entry name" value="HDc"/>
    <property type="match status" value="1"/>
</dbReference>
<reference evidence="2 3" key="1">
    <citation type="submission" date="2020-08" db="EMBL/GenBank/DDBJ databases">
        <title>Genome public.</title>
        <authorList>
            <person name="Liu C."/>
            <person name="Sun Q."/>
        </authorList>
    </citation>
    <scope>NUCLEOTIDE SEQUENCE [LARGE SCALE GENOMIC DNA]</scope>
    <source>
        <strain evidence="2 3">NSJ-13</strain>
    </source>
</reference>
<proteinExistence type="predicted"/>
<gene>
    <name evidence="2" type="ORF">H8S40_07570</name>
</gene>
<dbReference type="Proteomes" id="UP000631576">
    <property type="component" value="Unassembled WGS sequence"/>
</dbReference>
<evidence type="ECO:0000313" key="3">
    <source>
        <dbReference type="Proteomes" id="UP000631576"/>
    </source>
</evidence>
<dbReference type="InterPro" id="IPR003607">
    <property type="entry name" value="HD/PDEase_dom"/>
</dbReference>
<protein>
    <submittedName>
        <fullName evidence="2">HD domain-containing protein</fullName>
    </submittedName>
</protein>
<accession>A0ABR7G7L2</accession>
<sequence length="175" mass="20887">MKKLIEIEYIRKHSLYQECYIRLQKAEEGRKFCRHTMEHFIDVARIAWILNLEQDFRIRKPVIYGMALLHDIGKYRQYEEGYPHEKASVEIAKIIFRDLPELSFTEEEKQGILTAIQNHRVQQNVCIDQAKNTNLSDILSWLLYTADKKSRACYSCLAEKECNWTIEKKNMEIEI</sequence>